<accession>A0A409WZP5</accession>
<proteinExistence type="predicted"/>
<dbReference type="Proteomes" id="UP000283269">
    <property type="component" value="Unassembled WGS sequence"/>
</dbReference>
<keyword evidence="3" id="KW-1185">Reference proteome</keyword>
<dbReference type="EMBL" id="NHYD01002942">
    <property type="protein sequence ID" value="PPQ83995.1"/>
    <property type="molecule type" value="Genomic_DNA"/>
</dbReference>
<protein>
    <submittedName>
        <fullName evidence="2">Uncharacterized protein</fullName>
    </submittedName>
</protein>
<reference evidence="2 3" key="1">
    <citation type="journal article" date="2018" name="Evol. Lett.">
        <title>Horizontal gene cluster transfer increased hallucinogenic mushroom diversity.</title>
        <authorList>
            <person name="Reynolds H.T."/>
            <person name="Vijayakumar V."/>
            <person name="Gluck-Thaler E."/>
            <person name="Korotkin H.B."/>
            <person name="Matheny P.B."/>
            <person name="Slot J.C."/>
        </authorList>
    </citation>
    <scope>NUCLEOTIDE SEQUENCE [LARGE SCALE GENOMIC DNA]</scope>
    <source>
        <strain evidence="2 3">2631</strain>
    </source>
</reference>
<evidence type="ECO:0000313" key="2">
    <source>
        <dbReference type="EMBL" id="PPQ83995.1"/>
    </source>
</evidence>
<dbReference type="InParanoid" id="A0A409WZP5"/>
<feature type="compositionally biased region" description="Polar residues" evidence="1">
    <location>
        <begin position="53"/>
        <end position="66"/>
    </location>
</feature>
<dbReference type="AlphaFoldDB" id="A0A409WZP5"/>
<evidence type="ECO:0000313" key="3">
    <source>
        <dbReference type="Proteomes" id="UP000283269"/>
    </source>
</evidence>
<evidence type="ECO:0000256" key="1">
    <source>
        <dbReference type="SAM" id="MobiDB-lite"/>
    </source>
</evidence>
<name>A0A409WZP5_PSICY</name>
<feature type="region of interest" description="Disordered" evidence="1">
    <location>
        <begin position="53"/>
        <end position="73"/>
    </location>
</feature>
<organism evidence="2 3">
    <name type="scientific">Psilocybe cyanescens</name>
    <dbReference type="NCBI Taxonomy" id="93625"/>
    <lineage>
        <taxon>Eukaryota</taxon>
        <taxon>Fungi</taxon>
        <taxon>Dikarya</taxon>
        <taxon>Basidiomycota</taxon>
        <taxon>Agaricomycotina</taxon>
        <taxon>Agaricomycetes</taxon>
        <taxon>Agaricomycetidae</taxon>
        <taxon>Agaricales</taxon>
        <taxon>Agaricineae</taxon>
        <taxon>Strophariaceae</taxon>
        <taxon>Psilocybe</taxon>
    </lineage>
</organism>
<comment type="caution">
    <text evidence="2">The sequence shown here is derived from an EMBL/GenBank/DDBJ whole genome shotgun (WGS) entry which is preliminary data.</text>
</comment>
<sequence>MDIEIILNVGTHDDLLPIHIHNSFDAAVSSPNPTLPPAQWLIQEVERRIFLNSESKTPAPTNTYKASSFPRPPKLKHRFSPFPHKFPVSGKPGYHLKGAERSIIHTNMRNFLPSGCTYANSNSYIDTPSTVASVAVAPPPPPVHLPRAGQAAPPEPLVKKDVEQQQPESFLLFTWTKASRTPTPTPNTNMTQAHVQTYHPKEEQEGLGLGCHRIQRPSQIQVPARQHRKFARRRSMFSGLAEL</sequence>
<gene>
    <name evidence="2" type="ORF">CVT25_000541</name>
</gene>